<reference evidence="1 2" key="1">
    <citation type="journal article" date="2018" name="Mol. Plant">
        <title>The genome of Artemisia annua provides insight into the evolution of Asteraceae family and artemisinin biosynthesis.</title>
        <authorList>
            <person name="Shen Q."/>
            <person name="Zhang L."/>
            <person name="Liao Z."/>
            <person name="Wang S."/>
            <person name="Yan T."/>
            <person name="Shi P."/>
            <person name="Liu M."/>
            <person name="Fu X."/>
            <person name="Pan Q."/>
            <person name="Wang Y."/>
            <person name="Lv Z."/>
            <person name="Lu X."/>
            <person name="Zhang F."/>
            <person name="Jiang W."/>
            <person name="Ma Y."/>
            <person name="Chen M."/>
            <person name="Hao X."/>
            <person name="Li L."/>
            <person name="Tang Y."/>
            <person name="Lv G."/>
            <person name="Zhou Y."/>
            <person name="Sun X."/>
            <person name="Brodelius P.E."/>
            <person name="Rose J.K.C."/>
            <person name="Tang K."/>
        </authorList>
    </citation>
    <scope>NUCLEOTIDE SEQUENCE [LARGE SCALE GENOMIC DNA]</scope>
    <source>
        <strain evidence="2">cv. Huhao1</strain>
        <tissue evidence="1">Leaf</tissue>
    </source>
</reference>
<comment type="caution">
    <text evidence="1">The sequence shown here is derived from an EMBL/GenBank/DDBJ whole genome shotgun (WGS) entry which is preliminary data.</text>
</comment>
<evidence type="ECO:0000313" key="1">
    <source>
        <dbReference type="EMBL" id="PWA39958.1"/>
    </source>
</evidence>
<dbReference type="AlphaFoldDB" id="A0A2U1KT77"/>
<name>A0A2U1KT77_ARTAN</name>
<organism evidence="1 2">
    <name type="scientific">Artemisia annua</name>
    <name type="common">Sweet wormwood</name>
    <dbReference type="NCBI Taxonomy" id="35608"/>
    <lineage>
        <taxon>Eukaryota</taxon>
        <taxon>Viridiplantae</taxon>
        <taxon>Streptophyta</taxon>
        <taxon>Embryophyta</taxon>
        <taxon>Tracheophyta</taxon>
        <taxon>Spermatophyta</taxon>
        <taxon>Magnoliopsida</taxon>
        <taxon>eudicotyledons</taxon>
        <taxon>Gunneridae</taxon>
        <taxon>Pentapetalae</taxon>
        <taxon>asterids</taxon>
        <taxon>campanulids</taxon>
        <taxon>Asterales</taxon>
        <taxon>Asteraceae</taxon>
        <taxon>Asteroideae</taxon>
        <taxon>Anthemideae</taxon>
        <taxon>Artemisiinae</taxon>
        <taxon>Artemisia</taxon>
    </lineage>
</organism>
<sequence>MVDVLPELVKDVTGGWKFKLNSGRKSWDPTKKVMGSNEEQHLCRIRCKLGSPNCEMTLLCGKDFHSFDPDC</sequence>
<protein>
    <submittedName>
        <fullName evidence="1">Uncharacterized protein</fullName>
    </submittedName>
</protein>
<proteinExistence type="predicted"/>
<evidence type="ECO:0000313" key="2">
    <source>
        <dbReference type="Proteomes" id="UP000245207"/>
    </source>
</evidence>
<gene>
    <name evidence="1" type="ORF">CTI12_AA567130</name>
</gene>
<accession>A0A2U1KT77</accession>
<dbReference type="Proteomes" id="UP000245207">
    <property type="component" value="Unassembled WGS sequence"/>
</dbReference>
<keyword evidence="2" id="KW-1185">Reference proteome</keyword>
<dbReference type="EMBL" id="PKPP01014178">
    <property type="protein sequence ID" value="PWA39958.1"/>
    <property type="molecule type" value="Genomic_DNA"/>
</dbReference>